<evidence type="ECO:0000313" key="1">
    <source>
        <dbReference type="EMBL" id="CAJ0930106.1"/>
    </source>
</evidence>
<name>A0ABN9L0H5_9NEOB</name>
<dbReference type="EMBL" id="CAUEEQ010006468">
    <property type="protein sequence ID" value="CAJ0930106.1"/>
    <property type="molecule type" value="Genomic_DNA"/>
</dbReference>
<protein>
    <submittedName>
        <fullName evidence="1">Uncharacterized protein</fullName>
    </submittedName>
</protein>
<gene>
    <name evidence="1" type="ORF">RIMI_LOCUS4113639</name>
</gene>
<organism evidence="1 2">
    <name type="scientific">Ranitomeya imitator</name>
    <name type="common">mimic poison frog</name>
    <dbReference type="NCBI Taxonomy" id="111125"/>
    <lineage>
        <taxon>Eukaryota</taxon>
        <taxon>Metazoa</taxon>
        <taxon>Chordata</taxon>
        <taxon>Craniata</taxon>
        <taxon>Vertebrata</taxon>
        <taxon>Euteleostomi</taxon>
        <taxon>Amphibia</taxon>
        <taxon>Batrachia</taxon>
        <taxon>Anura</taxon>
        <taxon>Neobatrachia</taxon>
        <taxon>Hyloidea</taxon>
        <taxon>Dendrobatidae</taxon>
        <taxon>Dendrobatinae</taxon>
        <taxon>Ranitomeya</taxon>
    </lineage>
</organism>
<dbReference type="Proteomes" id="UP001176940">
    <property type="component" value="Unassembled WGS sequence"/>
</dbReference>
<sequence>MESTVREEGRVYVYMNNGGLEKPYEVNLKSAKPAIKSAETKKTMAQK</sequence>
<comment type="caution">
    <text evidence="1">The sequence shown here is derived from an EMBL/GenBank/DDBJ whole genome shotgun (WGS) entry which is preliminary data.</text>
</comment>
<evidence type="ECO:0000313" key="2">
    <source>
        <dbReference type="Proteomes" id="UP001176940"/>
    </source>
</evidence>
<reference evidence="1" key="1">
    <citation type="submission" date="2023-07" db="EMBL/GenBank/DDBJ databases">
        <authorList>
            <person name="Stuckert A."/>
        </authorList>
    </citation>
    <scope>NUCLEOTIDE SEQUENCE</scope>
</reference>
<keyword evidence="2" id="KW-1185">Reference proteome</keyword>
<feature type="non-terminal residue" evidence="1">
    <location>
        <position position="47"/>
    </location>
</feature>
<accession>A0ABN9L0H5</accession>
<proteinExistence type="predicted"/>